<dbReference type="PATRIC" id="fig|1286094.4.peg.554"/>
<evidence type="ECO:0000313" key="2">
    <source>
        <dbReference type="EMBL" id="EPH46319.1"/>
    </source>
</evidence>
<feature type="transmembrane region" description="Helical" evidence="1">
    <location>
        <begin position="27"/>
        <end position="46"/>
    </location>
</feature>
<accession>S3ZU63</accession>
<sequence>MNAVKGHHWKQAAKLITKEAAKRGIKIGVKGGVAGLAAALGGYAVWCAMPWS</sequence>
<keyword evidence="1" id="KW-0472">Membrane</keyword>
<evidence type="ECO:0000256" key="1">
    <source>
        <dbReference type="SAM" id="Phobius"/>
    </source>
</evidence>
<keyword evidence="3" id="KW-1185">Reference proteome</keyword>
<protein>
    <submittedName>
        <fullName evidence="2">Uncharacterized protein</fullName>
    </submittedName>
</protein>
<dbReference type="AlphaFoldDB" id="S3ZU63"/>
<comment type="caution">
    <text evidence="2">The sequence shown here is derived from an EMBL/GenBank/DDBJ whole genome shotgun (WGS) entry which is preliminary data.</text>
</comment>
<organism evidence="2 3">
    <name type="scientific">Streptomyces aurantiacus JA 4570</name>
    <dbReference type="NCBI Taxonomy" id="1286094"/>
    <lineage>
        <taxon>Bacteria</taxon>
        <taxon>Bacillati</taxon>
        <taxon>Actinomycetota</taxon>
        <taxon>Actinomycetes</taxon>
        <taxon>Kitasatosporales</taxon>
        <taxon>Streptomycetaceae</taxon>
        <taxon>Streptomyces</taxon>
        <taxon>Streptomyces aurantiacus group</taxon>
    </lineage>
</organism>
<keyword evidence="1" id="KW-1133">Transmembrane helix</keyword>
<dbReference type="Proteomes" id="UP000014629">
    <property type="component" value="Unassembled WGS sequence"/>
</dbReference>
<dbReference type="RefSeq" id="WP_016638703.1">
    <property type="nucleotide sequence ID" value="NZ_AOPZ01000019.1"/>
</dbReference>
<gene>
    <name evidence="2" type="ORF">STRAU_0569</name>
</gene>
<keyword evidence="1" id="KW-0812">Transmembrane</keyword>
<dbReference type="EMBL" id="AOPZ01000019">
    <property type="protein sequence ID" value="EPH46319.1"/>
    <property type="molecule type" value="Genomic_DNA"/>
</dbReference>
<evidence type="ECO:0000313" key="3">
    <source>
        <dbReference type="Proteomes" id="UP000014629"/>
    </source>
</evidence>
<name>S3ZU63_9ACTN</name>
<reference evidence="2 3" key="1">
    <citation type="submission" date="2013-02" db="EMBL/GenBank/DDBJ databases">
        <title>Draft Genome Sequence of Streptomyces aurantiacus, Which Produces Setomimycin.</title>
        <authorList>
            <person name="Gruening B.A."/>
            <person name="Praeg A."/>
            <person name="Erxleben A."/>
            <person name="Guenther S."/>
            <person name="Mueller M."/>
        </authorList>
    </citation>
    <scope>NUCLEOTIDE SEQUENCE [LARGE SCALE GENOMIC DNA]</scope>
    <source>
        <strain evidence="2 3">JA 4570</strain>
    </source>
</reference>
<proteinExistence type="predicted"/>